<evidence type="ECO:0000313" key="1">
    <source>
        <dbReference type="EMBL" id="DAD75842.1"/>
    </source>
</evidence>
<dbReference type="EMBL" id="BK014790">
    <property type="protein sequence ID" value="DAD75842.1"/>
    <property type="molecule type" value="Genomic_DNA"/>
</dbReference>
<name>A0A8S5M0U1_9CAUD</name>
<organism evidence="1">
    <name type="scientific">Siphoviridae sp. ct37J14</name>
    <dbReference type="NCBI Taxonomy" id="2826280"/>
    <lineage>
        <taxon>Viruses</taxon>
        <taxon>Duplodnaviria</taxon>
        <taxon>Heunggongvirae</taxon>
        <taxon>Uroviricota</taxon>
        <taxon>Caudoviricetes</taxon>
    </lineage>
</organism>
<protein>
    <submittedName>
        <fullName evidence="1">Uncharacterized protein</fullName>
    </submittedName>
</protein>
<sequence>MAIDIEVLEKGYFYFDKPVPYKLSDKTHVDITPISVYDSEVFLSSCDILQIDKNALNSVEIIQMSYLDFLLKVMLPTDKSGLLLDKLSNIFRLCLGMKTWKLKVKEKQKLSIVATDDSFEITGKQFDDIKRIILYQNVPHYDDTYIDPDLKKMMGEVDRLKSQGISTPNLERRMAIITAHCGIDKKTLMQYTMRSLQLLFEECAGEVEFTTLRPMMLYAGKAKELEHWIYKKKKDRLDGYVTSVESYNKSMGGDGVVKQANSDMIKQINNIVNQ</sequence>
<proteinExistence type="predicted"/>
<accession>A0A8S5M0U1</accession>
<reference evidence="1" key="1">
    <citation type="journal article" date="2021" name="Proc. Natl. Acad. Sci. U.S.A.">
        <title>A Catalog of Tens of Thousands of Viruses from Human Metagenomes Reveals Hidden Associations with Chronic Diseases.</title>
        <authorList>
            <person name="Tisza M.J."/>
            <person name="Buck C.B."/>
        </authorList>
    </citation>
    <scope>NUCLEOTIDE SEQUENCE</scope>
    <source>
        <strain evidence="1">Ct37J14</strain>
    </source>
</reference>